<keyword evidence="3" id="KW-1133">Transmembrane helix</keyword>
<dbReference type="PANTHER" id="PTHR36470:SF1">
    <property type="entry name" value="IZUMO SPERM-EGG FUSION PROTEIN 3"/>
    <property type="match status" value="1"/>
</dbReference>
<feature type="transmembrane region" description="Helical" evidence="3">
    <location>
        <begin position="176"/>
        <end position="199"/>
    </location>
</feature>
<keyword evidence="3" id="KW-0812">Transmembrane</keyword>
<dbReference type="EMBL" id="OX395138">
    <property type="protein sequence ID" value="CAI5790868.1"/>
    <property type="molecule type" value="Genomic_DNA"/>
</dbReference>
<protein>
    <recommendedName>
        <fullName evidence="7">IZUMO family member 3</fullName>
    </recommendedName>
</protein>
<name>A0AA35PMD8_9SAUR</name>
<comment type="similarity">
    <text evidence="1">Belongs to the Izumo family.</text>
</comment>
<evidence type="ECO:0000256" key="2">
    <source>
        <dbReference type="ARBA" id="ARBA00022729"/>
    </source>
</evidence>
<evidence type="ECO:0000313" key="6">
    <source>
        <dbReference type="Proteomes" id="UP001178461"/>
    </source>
</evidence>
<dbReference type="InterPro" id="IPR029389">
    <property type="entry name" value="IZUMO"/>
</dbReference>
<evidence type="ECO:0000256" key="3">
    <source>
        <dbReference type="SAM" id="Phobius"/>
    </source>
</evidence>
<feature type="chain" id="PRO_5041251478" description="IZUMO family member 3" evidence="4">
    <location>
        <begin position="22"/>
        <end position="213"/>
    </location>
</feature>
<evidence type="ECO:0000256" key="1">
    <source>
        <dbReference type="ARBA" id="ARBA00009633"/>
    </source>
</evidence>
<keyword evidence="3" id="KW-0472">Membrane</keyword>
<dbReference type="PANTHER" id="PTHR36470">
    <property type="entry name" value="IZUMO SPERM-EGG FUSION PROTEIN 3"/>
    <property type="match status" value="1"/>
</dbReference>
<accession>A0AA35PMD8</accession>
<gene>
    <name evidence="5" type="ORF">PODLI_1B006720</name>
</gene>
<evidence type="ECO:0008006" key="7">
    <source>
        <dbReference type="Google" id="ProtNLM"/>
    </source>
</evidence>
<sequence>MAPQFLLVFPLWLFSLQAVAGCLQCDRRFLDSVATLLLEMLPADLPDRDALIQRHIQAFADLHGTFLRKMHERVLDVRGVMSIKSDVISQLRDIKSSKTWKGVFLWQLSMYQLRVSLRRRLQQSLEKFADLACSEDCTVTEGPVLDCWTCLRIATQCFDGELCGVEDRRLAEYNEVVLYLFFVCESVLVTSVVLVYWVCVKHKKQMLRKALRL</sequence>
<dbReference type="Pfam" id="PF15005">
    <property type="entry name" value="IZUMO"/>
    <property type="match status" value="1"/>
</dbReference>
<proteinExistence type="inferred from homology"/>
<evidence type="ECO:0000256" key="4">
    <source>
        <dbReference type="SAM" id="SignalP"/>
    </source>
</evidence>
<dbReference type="Proteomes" id="UP001178461">
    <property type="component" value="Chromosome 13"/>
</dbReference>
<organism evidence="5 6">
    <name type="scientific">Podarcis lilfordi</name>
    <name type="common">Lilford's wall lizard</name>
    <dbReference type="NCBI Taxonomy" id="74358"/>
    <lineage>
        <taxon>Eukaryota</taxon>
        <taxon>Metazoa</taxon>
        <taxon>Chordata</taxon>
        <taxon>Craniata</taxon>
        <taxon>Vertebrata</taxon>
        <taxon>Euteleostomi</taxon>
        <taxon>Lepidosauria</taxon>
        <taxon>Squamata</taxon>
        <taxon>Bifurcata</taxon>
        <taxon>Unidentata</taxon>
        <taxon>Episquamata</taxon>
        <taxon>Laterata</taxon>
        <taxon>Lacertibaenia</taxon>
        <taxon>Lacertidae</taxon>
        <taxon>Podarcis</taxon>
    </lineage>
</organism>
<keyword evidence="6" id="KW-1185">Reference proteome</keyword>
<dbReference type="AlphaFoldDB" id="A0AA35PMD8"/>
<reference evidence="5" key="1">
    <citation type="submission" date="2022-12" db="EMBL/GenBank/DDBJ databases">
        <authorList>
            <person name="Alioto T."/>
            <person name="Alioto T."/>
            <person name="Gomez Garrido J."/>
        </authorList>
    </citation>
    <scope>NUCLEOTIDE SEQUENCE</scope>
</reference>
<evidence type="ECO:0000313" key="5">
    <source>
        <dbReference type="EMBL" id="CAI5790868.1"/>
    </source>
</evidence>
<keyword evidence="2 4" id="KW-0732">Signal</keyword>
<feature type="signal peptide" evidence="4">
    <location>
        <begin position="1"/>
        <end position="21"/>
    </location>
</feature>